<evidence type="ECO:0000256" key="9">
    <source>
        <dbReference type="ARBA" id="ARBA00025012"/>
    </source>
</evidence>
<dbReference type="InterPro" id="IPR000362">
    <property type="entry name" value="Fumarate_lyase_fam"/>
</dbReference>
<comment type="pathway">
    <text evidence="1 13">Purine metabolism; IMP biosynthesis via de novo pathway; 5-amino-1-(5-phospho-D-ribosyl)imidazole-4-carboxamide from 5-amino-1-(5-phospho-D-ribosyl)imidazole-4-carboxylate: step 2/2.</text>
</comment>
<dbReference type="Gene3D" id="1.10.40.30">
    <property type="entry name" value="Fumarase/aspartase (C-terminal domain)"/>
    <property type="match status" value="1"/>
</dbReference>
<dbReference type="InterPro" id="IPR022761">
    <property type="entry name" value="Fumarate_lyase_N"/>
</dbReference>
<evidence type="ECO:0000313" key="17">
    <source>
        <dbReference type="Proteomes" id="UP000290365"/>
    </source>
</evidence>
<dbReference type="CDD" id="cd01598">
    <property type="entry name" value="PurB"/>
    <property type="match status" value="1"/>
</dbReference>
<dbReference type="Proteomes" id="UP000290365">
    <property type="component" value="Chromosome"/>
</dbReference>
<dbReference type="GO" id="GO:0004018">
    <property type="term" value="F:N6-(1,2-dicarboxyethyl)AMP AMP-lyase (fumarate-forming) activity"/>
    <property type="evidence" value="ECO:0007669"/>
    <property type="project" value="UniProtKB-UniRule"/>
</dbReference>
<comment type="function">
    <text evidence="9">Catalyzes two reactions in de novo purine nucleotide biosynthesis. Catalyzes the breakdown of 5-aminoimidazole- (N-succinylocarboxamide) ribotide (SAICAR or 2-[5-amino-1-(5-phospho-beta-D-ribosyl)imidazole-4-carboxamido]succinate) to 5-aminoimidazole-4-carboxamide ribotide (AICAR or 5-amino-1-(5-phospho-beta-D-ribosyl)imidazole-4-carboxamide) and fumarate, and of adenylosuccinate (ADS or N(6)-(1,2-dicarboxyethyl)-AMP) to adenosine monophosphate (AMP) and fumarate.</text>
</comment>
<evidence type="ECO:0000259" key="15">
    <source>
        <dbReference type="Pfam" id="PF08328"/>
    </source>
</evidence>
<dbReference type="InterPro" id="IPR013539">
    <property type="entry name" value="PurB_C"/>
</dbReference>
<evidence type="ECO:0000256" key="12">
    <source>
        <dbReference type="NCBIfam" id="TIGR00928"/>
    </source>
</evidence>
<evidence type="ECO:0000256" key="6">
    <source>
        <dbReference type="ARBA" id="ARBA00022755"/>
    </source>
</evidence>
<dbReference type="PRINTS" id="PR00149">
    <property type="entry name" value="FUMRATELYASE"/>
</dbReference>
<evidence type="ECO:0000256" key="5">
    <source>
        <dbReference type="ARBA" id="ARBA00017058"/>
    </source>
</evidence>
<dbReference type="InterPro" id="IPR047136">
    <property type="entry name" value="PurB_bact"/>
</dbReference>
<comment type="pathway">
    <text evidence="2 13">Purine metabolism; AMP biosynthesis via de novo pathway; AMP from IMP: step 2/2.</text>
</comment>
<keyword evidence="6 13" id="KW-0658">Purine biosynthesis</keyword>
<reference evidence="16 17" key="1">
    <citation type="submission" date="2019-01" db="EMBL/GenBank/DDBJ databases">
        <title>Ktedonosporobacter rubrisoli SCAWS-G2.</title>
        <authorList>
            <person name="Huang Y."/>
            <person name="Yan B."/>
        </authorList>
    </citation>
    <scope>NUCLEOTIDE SEQUENCE [LARGE SCALE GENOMIC DNA]</scope>
    <source>
        <strain evidence="16 17">SCAWS-G2</strain>
    </source>
</reference>
<dbReference type="InterPro" id="IPR024083">
    <property type="entry name" value="Fumarase/histidase_N"/>
</dbReference>
<evidence type="ECO:0000313" key="16">
    <source>
        <dbReference type="EMBL" id="QBD81777.1"/>
    </source>
</evidence>
<keyword evidence="7 13" id="KW-0456">Lyase</keyword>
<dbReference type="GO" id="GO:0070626">
    <property type="term" value="F:(S)-2-(5-amino-1-(5-phospho-D-ribosyl)imidazole-4-carboxamido) succinate lyase (fumarate-forming) activity"/>
    <property type="evidence" value="ECO:0007669"/>
    <property type="project" value="RHEA"/>
</dbReference>
<feature type="domain" description="Fumarate lyase N-terminal" evidence="14">
    <location>
        <begin position="11"/>
        <end position="306"/>
    </location>
</feature>
<sequence>MSLTALSPLDGRYSDQLSALRESFSEWALMKYRVMVEIEWLIHLSANEEIHELRAFTSDERDFLRNLVTNFDEHEALEIKKIEATTKHDVKAVEYYLKEKIASSSLASCKEFIHFACTSEDINNLAYGLMLKQGVRNVWLPLASEMVALVSKMAEQTKAVAMLAHTHGQPASPTTLGKELAVFVYRWQRQLHHIEQLQYLGKCNGAVGNYNAHIAAYPQLPWEDISRQFIEHLGLTFNPLTTQIESHDYMAEIFHAIVRFNNITLDFVRDVWMYISFEYFQQRIEAGEVGSSTMPHKVNPIQFENAEANLVLSNALFDCLANKLMVSRLQRDLSDSSAQRNLGVGFGHSYLALDATIKGVRKLRVNEQLIHQELGNDWKILGEAIQTVMRKNGCDNPYEKLKELTRGRENDEVDIKEFINSLQLVPEDKQRLLQLLPTTYIGLAPSLVRHIFQAD</sequence>
<dbReference type="Pfam" id="PF08328">
    <property type="entry name" value="ASL_C"/>
    <property type="match status" value="1"/>
</dbReference>
<evidence type="ECO:0000256" key="10">
    <source>
        <dbReference type="ARBA" id="ARBA00030717"/>
    </source>
</evidence>
<dbReference type="UniPathway" id="UPA00074">
    <property type="reaction ID" value="UER00132"/>
</dbReference>
<proteinExistence type="inferred from homology"/>
<evidence type="ECO:0000256" key="4">
    <source>
        <dbReference type="ARBA" id="ARBA00012339"/>
    </source>
</evidence>
<organism evidence="16 17">
    <name type="scientific">Ktedonosporobacter rubrisoli</name>
    <dbReference type="NCBI Taxonomy" id="2509675"/>
    <lineage>
        <taxon>Bacteria</taxon>
        <taxon>Bacillati</taxon>
        <taxon>Chloroflexota</taxon>
        <taxon>Ktedonobacteria</taxon>
        <taxon>Ktedonobacterales</taxon>
        <taxon>Ktedonosporobacteraceae</taxon>
        <taxon>Ktedonosporobacter</taxon>
    </lineage>
</organism>
<keyword evidence="17" id="KW-1185">Reference proteome</keyword>
<evidence type="ECO:0000256" key="11">
    <source>
        <dbReference type="ARBA" id="ARBA00049115"/>
    </source>
</evidence>
<dbReference type="InterPro" id="IPR004769">
    <property type="entry name" value="Pur_lyase"/>
</dbReference>
<dbReference type="PROSITE" id="PS00163">
    <property type="entry name" value="FUMARATE_LYASES"/>
    <property type="match status" value="1"/>
</dbReference>
<dbReference type="KEGG" id="kbs:EPA93_39720"/>
<dbReference type="PANTHER" id="PTHR43411:SF1">
    <property type="entry name" value="ADENYLOSUCCINATE LYASE"/>
    <property type="match status" value="1"/>
</dbReference>
<evidence type="ECO:0000259" key="14">
    <source>
        <dbReference type="Pfam" id="PF00206"/>
    </source>
</evidence>
<dbReference type="GO" id="GO:0006189">
    <property type="term" value="P:'de novo' IMP biosynthetic process"/>
    <property type="evidence" value="ECO:0007669"/>
    <property type="project" value="UniProtKB-UniPathway"/>
</dbReference>
<dbReference type="Pfam" id="PF00206">
    <property type="entry name" value="Lyase_1"/>
    <property type="match status" value="1"/>
</dbReference>
<comment type="similarity">
    <text evidence="3 13">Belongs to the lyase 1 family. Adenylosuccinate lyase subfamily.</text>
</comment>
<feature type="domain" description="Adenylosuccinate lyase PurB C-terminal" evidence="15">
    <location>
        <begin position="327"/>
        <end position="441"/>
    </location>
</feature>
<dbReference type="SUPFAM" id="SSF48557">
    <property type="entry name" value="L-aspartase-like"/>
    <property type="match status" value="1"/>
</dbReference>
<evidence type="ECO:0000256" key="2">
    <source>
        <dbReference type="ARBA" id="ARBA00004734"/>
    </source>
</evidence>
<dbReference type="NCBIfam" id="TIGR00928">
    <property type="entry name" value="purB"/>
    <property type="match status" value="1"/>
</dbReference>
<evidence type="ECO:0000256" key="7">
    <source>
        <dbReference type="ARBA" id="ARBA00023239"/>
    </source>
</evidence>
<dbReference type="EC" id="4.3.2.2" evidence="4 12"/>
<dbReference type="AlphaFoldDB" id="A0A4P6K0V7"/>
<protein>
    <recommendedName>
        <fullName evidence="5 12">Adenylosuccinate lyase</fullName>
        <shortName evidence="13">ASL</shortName>
        <ecNumber evidence="4 12">4.3.2.2</ecNumber>
    </recommendedName>
    <alternativeName>
        <fullName evidence="10 13">Adenylosuccinase</fullName>
    </alternativeName>
</protein>
<dbReference type="NCBIfam" id="NF006764">
    <property type="entry name" value="PRK09285.1"/>
    <property type="match status" value="1"/>
</dbReference>
<gene>
    <name evidence="16" type="ORF">EPA93_39720</name>
</gene>
<name>A0A4P6K0V7_KTERU</name>
<evidence type="ECO:0000256" key="8">
    <source>
        <dbReference type="ARBA" id="ARBA00024477"/>
    </source>
</evidence>
<dbReference type="OrthoDB" id="9768878at2"/>
<dbReference type="InterPro" id="IPR020557">
    <property type="entry name" value="Fumarate_lyase_CS"/>
</dbReference>
<evidence type="ECO:0000256" key="1">
    <source>
        <dbReference type="ARBA" id="ARBA00004706"/>
    </source>
</evidence>
<comment type="catalytic activity">
    <reaction evidence="8">
        <text>(2S)-2-[5-amino-1-(5-phospho-beta-D-ribosyl)imidazole-4-carboxamido]succinate = 5-amino-1-(5-phospho-beta-D-ribosyl)imidazole-4-carboxamide + fumarate</text>
        <dbReference type="Rhea" id="RHEA:23920"/>
        <dbReference type="ChEBI" id="CHEBI:29806"/>
        <dbReference type="ChEBI" id="CHEBI:58443"/>
        <dbReference type="ChEBI" id="CHEBI:58475"/>
        <dbReference type="EC" id="4.3.2.2"/>
    </reaction>
    <physiologicalReaction direction="left-to-right" evidence="8">
        <dbReference type="Rhea" id="RHEA:23921"/>
    </physiologicalReaction>
</comment>
<dbReference type="RefSeq" id="WP_129892838.1">
    <property type="nucleotide sequence ID" value="NZ_CP035758.1"/>
</dbReference>
<dbReference type="GO" id="GO:0044208">
    <property type="term" value="P:'de novo' AMP biosynthetic process"/>
    <property type="evidence" value="ECO:0007669"/>
    <property type="project" value="UniProtKB-UniPathway"/>
</dbReference>
<evidence type="ECO:0000256" key="13">
    <source>
        <dbReference type="RuleBase" id="RU361172"/>
    </source>
</evidence>
<dbReference type="Gene3D" id="1.10.275.10">
    <property type="entry name" value="Fumarase/aspartase (N-terminal domain)"/>
    <property type="match status" value="1"/>
</dbReference>
<dbReference type="EMBL" id="CP035758">
    <property type="protein sequence ID" value="QBD81777.1"/>
    <property type="molecule type" value="Genomic_DNA"/>
</dbReference>
<dbReference type="UniPathway" id="UPA00075">
    <property type="reaction ID" value="UER00336"/>
</dbReference>
<dbReference type="InterPro" id="IPR008948">
    <property type="entry name" value="L-Aspartase-like"/>
</dbReference>
<dbReference type="PANTHER" id="PTHR43411">
    <property type="entry name" value="ADENYLOSUCCINATE LYASE"/>
    <property type="match status" value="1"/>
</dbReference>
<dbReference type="Gene3D" id="1.20.200.10">
    <property type="entry name" value="Fumarase/aspartase (Central domain)"/>
    <property type="match status" value="1"/>
</dbReference>
<evidence type="ECO:0000256" key="3">
    <source>
        <dbReference type="ARBA" id="ARBA00008273"/>
    </source>
</evidence>
<accession>A0A4P6K0V7</accession>
<comment type="catalytic activity">
    <reaction evidence="11">
        <text>N(6)-(1,2-dicarboxyethyl)-AMP = fumarate + AMP</text>
        <dbReference type="Rhea" id="RHEA:16853"/>
        <dbReference type="ChEBI" id="CHEBI:29806"/>
        <dbReference type="ChEBI" id="CHEBI:57567"/>
        <dbReference type="ChEBI" id="CHEBI:456215"/>
        <dbReference type="EC" id="4.3.2.2"/>
    </reaction>
    <physiologicalReaction direction="left-to-right" evidence="11">
        <dbReference type="Rhea" id="RHEA:16854"/>
    </physiologicalReaction>
</comment>